<reference evidence="1" key="1">
    <citation type="submission" date="2023-10" db="EMBL/GenBank/DDBJ databases">
        <authorList>
            <person name="Noh H."/>
        </authorList>
    </citation>
    <scope>NUCLEOTIDE SEQUENCE</scope>
    <source>
        <strain evidence="1">DUCC4014</strain>
    </source>
</reference>
<evidence type="ECO:0000313" key="1">
    <source>
        <dbReference type="EMBL" id="WOO81869.1"/>
    </source>
</evidence>
<dbReference type="EMBL" id="CP086717">
    <property type="protein sequence ID" value="WOO81869.1"/>
    <property type="molecule type" value="Genomic_DNA"/>
</dbReference>
<accession>A0AAF1BMB5</accession>
<dbReference type="GeneID" id="87808614"/>
<protein>
    <submittedName>
        <fullName evidence="1">Uncharacterized protein</fullName>
    </submittedName>
</protein>
<organism evidence="1 2">
    <name type="scientific">Vanrija pseudolonga</name>
    <dbReference type="NCBI Taxonomy" id="143232"/>
    <lineage>
        <taxon>Eukaryota</taxon>
        <taxon>Fungi</taxon>
        <taxon>Dikarya</taxon>
        <taxon>Basidiomycota</taxon>
        <taxon>Agaricomycotina</taxon>
        <taxon>Tremellomycetes</taxon>
        <taxon>Trichosporonales</taxon>
        <taxon>Trichosporonaceae</taxon>
        <taxon>Vanrija</taxon>
    </lineage>
</organism>
<evidence type="ECO:0000313" key="2">
    <source>
        <dbReference type="Proteomes" id="UP000827549"/>
    </source>
</evidence>
<dbReference type="AlphaFoldDB" id="A0AAF1BMB5"/>
<sequence length="343" mass="35432">MSPLCSPLTQAHPHEALIIAAAPATLGPPTSGADPLAPLRRLARIAPAASVVEVPEGRGKLALAVRWVQPADLAPLVAALNASSLAKLDVDLLTDLAPDRGTHAPALSFLLSGLSTPLQRLTLHDATAPSAASLAAFLARSGTLQSLTLAHYPITVDSIAPLLDALRSAPAHALATMRLGHRRLPPPVIRGGCFLPPAVRPDPAAKPLAEIAALLEARGKEHERVRAAVRRALVPARVLLRASGEGAVMSLPPELLVHVVRFTTRDPGALSAAQLARLCTIAAARAEPVDAAGFGAAMDAAVAGAFRSERVLEAPAKRPLPGVCPFVPVVKCGNAPALVEWGR</sequence>
<name>A0AAF1BMB5_9TREE</name>
<gene>
    <name evidence="1" type="ORF">LOC62_04G005385</name>
</gene>
<dbReference type="RefSeq" id="XP_062627901.1">
    <property type="nucleotide sequence ID" value="XM_062771917.1"/>
</dbReference>
<keyword evidence="2" id="KW-1185">Reference proteome</keyword>
<dbReference type="Proteomes" id="UP000827549">
    <property type="component" value="Chromosome 4"/>
</dbReference>
<proteinExistence type="predicted"/>